<dbReference type="Pfam" id="PF02036">
    <property type="entry name" value="SCP2"/>
    <property type="match status" value="1"/>
</dbReference>
<gene>
    <name evidence="1" type="primary">ubiT</name>
    <name evidence="3" type="ORF">AcdelDRAFT_2269</name>
</gene>
<comment type="caution">
    <text evidence="3">The sequence shown here is derived from an EMBL/GenBank/DDBJ whole genome shotgun (WGS) entry which is preliminary data.</text>
</comment>
<proteinExistence type="inferred from homology"/>
<name>C5T5T9_ACIDE</name>
<dbReference type="RefSeq" id="WP_005796605.1">
    <property type="nucleotide sequence ID" value="NZ_ACQT01000071.1"/>
</dbReference>
<dbReference type="UniPathway" id="UPA00232"/>
<dbReference type="OrthoDB" id="5292463at2"/>
<dbReference type="SUPFAM" id="SSF55718">
    <property type="entry name" value="SCP-like"/>
    <property type="match status" value="1"/>
</dbReference>
<dbReference type="AlphaFoldDB" id="C5T5T9"/>
<dbReference type="GO" id="GO:0006744">
    <property type="term" value="P:ubiquinone biosynthetic process"/>
    <property type="evidence" value="ECO:0007669"/>
    <property type="project" value="UniProtKB-UniRule"/>
</dbReference>
<comment type="function">
    <text evidence="1">Required for O(2)-independent ubiquinone (coenzyme Q) biosynthesis. Likely functions as an accessory factor.</text>
</comment>
<organism evidence="3 4">
    <name type="scientific">Acidovorax delafieldii 2AN</name>
    <dbReference type="NCBI Taxonomy" id="573060"/>
    <lineage>
        <taxon>Bacteria</taxon>
        <taxon>Pseudomonadati</taxon>
        <taxon>Pseudomonadota</taxon>
        <taxon>Betaproteobacteria</taxon>
        <taxon>Burkholderiales</taxon>
        <taxon>Comamonadaceae</taxon>
        <taxon>Acidovorax</taxon>
    </lineage>
</organism>
<dbReference type="InterPro" id="IPR016830">
    <property type="entry name" value="UbiT"/>
</dbReference>
<accession>C5T5T9</accession>
<dbReference type="InterPro" id="IPR003033">
    <property type="entry name" value="SCP2_sterol-bd_dom"/>
</dbReference>
<keyword evidence="1" id="KW-0831">Ubiquinone biosynthesis</keyword>
<comment type="pathway">
    <text evidence="1">Cofactor biosynthesis; ubiquinone biosynthesis.</text>
</comment>
<keyword evidence="4" id="KW-1185">Reference proteome</keyword>
<evidence type="ECO:0000256" key="1">
    <source>
        <dbReference type="HAMAP-Rule" id="MF_02231"/>
    </source>
</evidence>
<sequence length="170" mass="18562">MVASPSDLLVVPPPVGALLSRLPAYPGSLLLVTALNLALARHLPADVGQLLLHKKMRVQVRDARLVFDFGWTGQRFAPHAPLVAPATADLTLSATAHDFLLLAQRQEDPDTLFFSRRLSMEGDTELGLVVKNALDAIELPVLDPRQWTPRQVFARLAQRRFPGHGVGGQP</sequence>
<evidence type="ECO:0000313" key="4">
    <source>
        <dbReference type="Proteomes" id="UP000003856"/>
    </source>
</evidence>
<reference evidence="3 4" key="1">
    <citation type="submission" date="2009-05" db="EMBL/GenBank/DDBJ databases">
        <title>The draft genome of Acidovorax delafieldii 2AN.</title>
        <authorList>
            <consortium name="US DOE Joint Genome Institute (JGI-PGF)"/>
            <person name="Lucas S."/>
            <person name="Copeland A."/>
            <person name="Lapidus A."/>
            <person name="Glavina del Rio T."/>
            <person name="Tice H."/>
            <person name="Bruce D."/>
            <person name="Goodwin L."/>
            <person name="Pitluck S."/>
            <person name="Larimer F."/>
            <person name="Land M.L."/>
            <person name="Hauser L."/>
            <person name="Shelobolina E.S."/>
            <person name="Picardal F."/>
            <person name="Roden E."/>
            <person name="Emerson D."/>
        </authorList>
    </citation>
    <scope>NUCLEOTIDE SEQUENCE [LARGE SCALE GENOMIC DNA]</scope>
    <source>
        <strain evidence="3 4">2AN</strain>
    </source>
</reference>
<dbReference type="EMBL" id="ACQT01000071">
    <property type="protein sequence ID" value="EER60167.1"/>
    <property type="molecule type" value="Genomic_DNA"/>
</dbReference>
<dbReference type="Proteomes" id="UP000003856">
    <property type="component" value="Unassembled WGS sequence"/>
</dbReference>
<comment type="similarity">
    <text evidence="1">Belongs to the UbiT family.</text>
</comment>
<dbReference type="HAMAP" id="MF_02231">
    <property type="entry name" value="UbiT"/>
    <property type="match status" value="1"/>
</dbReference>
<protein>
    <recommendedName>
        <fullName evidence="1">Ubiquinone biosynthesis accessory factor UbiT</fullName>
    </recommendedName>
</protein>
<dbReference type="Gene3D" id="3.30.1050.10">
    <property type="entry name" value="SCP2 sterol-binding domain"/>
    <property type="match status" value="1"/>
</dbReference>
<evidence type="ECO:0000259" key="2">
    <source>
        <dbReference type="Pfam" id="PF02036"/>
    </source>
</evidence>
<evidence type="ECO:0000313" key="3">
    <source>
        <dbReference type="EMBL" id="EER60167.1"/>
    </source>
</evidence>
<dbReference type="InterPro" id="IPR036527">
    <property type="entry name" value="SCP2_sterol-bd_dom_sf"/>
</dbReference>
<feature type="domain" description="SCP2" evidence="2">
    <location>
        <begin position="53"/>
        <end position="135"/>
    </location>
</feature>
<dbReference type="PATRIC" id="fig|573060.9.peg.2842"/>